<keyword evidence="1" id="KW-0560">Oxidoreductase</keyword>
<dbReference type="SUPFAM" id="SSF53323">
    <property type="entry name" value="Pyruvate-ferredoxin oxidoreductase, PFOR, domain III"/>
    <property type="match status" value="1"/>
</dbReference>
<feature type="domain" description="Pyruvate/ketoisovalerate oxidoreductase catalytic" evidence="2">
    <location>
        <begin position="11"/>
        <end position="174"/>
    </location>
</feature>
<dbReference type="Pfam" id="PF01558">
    <property type="entry name" value="POR"/>
    <property type="match status" value="1"/>
</dbReference>
<dbReference type="Gene3D" id="3.40.920.10">
    <property type="entry name" value="Pyruvate-ferredoxin oxidoreductase, PFOR, domain III"/>
    <property type="match status" value="1"/>
</dbReference>
<dbReference type="PANTHER" id="PTHR42730:SF1">
    <property type="entry name" value="2-OXOGLUTARATE SYNTHASE SUBUNIT KORC"/>
    <property type="match status" value="1"/>
</dbReference>
<evidence type="ECO:0000259" key="2">
    <source>
        <dbReference type="Pfam" id="PF01558"/>
    </source>
</evidence>
<name>A0A212QT95_9CHLR</name>
<reference evidence="4" key="1">
    <citation type="submission" date="2017-06" db="EMBL/GenBank/DDBJ databases">
        <authorList>
            <person name="Varghese N."/>
            <person name="Submissions S."/>
        </authorList>
    </citation>
    <scope>NUCLEOTIDE SEQUENCE [LARGE SCALE GENOMIC DNA]</scope>
    <source>
        <strain evidence="4">JAD2</strain>
    </source>
</reference>
<dbReference type="PANTHER" id="PTHR42730">
    <property type="entry name" value="2-OXOGLUTARATE SYNTHASE SUBUNIT KORC"/>
    <property type="match status" value="1"/>
</dbReference>
<evidence type="ECO:0000256" key="1">
    <source>
        <dbReference type="ARBA" id="ARBA00023002"/>
    </source>
</evidence>
<dbReference type="RefSeq" id="WP_088570847.1">
    <property type="nucleotide sequence ID" value="NZ_FYEK01000022.1"/>
</dbReference>
<dbReference type="InterPro" id="IPR052554">
    <property type="entry name" value="2-oxoglutarate_synth_KorC"/>
</dbReference>
<evidence type="ECO:0000313" key="3">
    <source>
        <dbReference type="EMBL" id="SNB62761.1"/>
    </source>
</evidence>
<gene>
    <name evidence="3" type="ORF">SAMN02746019_00005810</name>
</gene>
<evidence type="ECO:0000313" key="4">
    <source>
        <dbReference type="Proteomes" id="UP000197025"/>
    </source>
</evidence>
<dbReference type="InterPro" id="IPR011894">
    <property type="entry name" value="PorC_KorC"/>
</dbReference>
<dbReference type="NCBIfam" id="TIGR02175">
    <property type="entry name" value="PorC_KorC"/>
    <property type="match status" value="1"/>
</dbReference>
<dbReference type="InterPro" id="IPR019752">
    <property type="entry name" value="Pyrv/ketoisovalerate_OxRed_cat"/>
</dbReference>
<dbReference type="AlphaFoldDB" id="A0A212QT95"/>
<protein>
    <submittedName>
        <fullName evidence="3">2-oxoglutarate ferredoxin oxidoreductase subunit gamma</fullName>
    </submittedName>
</protein>
<dbReference type="Proteomes" id="UP000197025">
    <property type="component" value="Unassembled WGS sequence"/>
</dbReference>
<dbReference type="GO" id="GO:0016625">
    <property type="term" value="F:oxidoreductase activity, acting on the aldehyde or oxo group of donors, iron-sulfur protein as acceptor"/>
    <property type="evidence" value="ECO:0007669"/>
    <property type="project" value="InterPro"/>
</dbReference>
<proteinExistence type="predicted"/>
<dbReference type="InParanoid" id="A0A212QT95"/>
<dbReference type="InterPro" id="IPR002869">
    <property type="entry name" value="Pyrv_flavodox_OxRed_cen"/>
</dbReference>
<dbReference type="EMBL" id="FYEK01000022">
    <property type="protein sequence ID" value="SNB62761.1"/>
    <property type="molecule type" value="Genomic_DNA"/>
</dbReference>
<keyword evidence="4" id="KW-1185">Reference proteome</keyword>
<dbReference type="OrthoDB" id="9794954at2"/>
<accession>A0A212QT95</accession>
<organism evidence="3 4">
    <name type="scientific">Thermoflexus hugenholtzii JAD2</name>
    <dbReference type="NCBI Taxonomy" id="877466"/>
    <lineage>
        <taxon>Bacteria</taxon>
        <taxon>Bacillati</taxon>
        <taxon>Chloroflexota</taxon>
        <taxon>Thermoflexia</taxon>
        <taxon>Thermoflexales</taxon>
        <taxon>Thermoflexaceae</taxon>
        <taxon>Thermoflexus</taxon>
    </lineage>
</organism>
<sequence length="186" mass="20044">MQVEIVIAGFGGQGILFAGQVLAYAAMDAGKEVTWFPSYGPEMRGGTAHCTVIISDEEIGSPLVQHPRAAIVMNRPSLDKYEPLVRPGGLLVVNASMAGRAVERTDLEVVALPASEMAEALGDRRLANMVLVGALLARLPVLTLDQVEQALREHMPGRHRHLIEQNIRALREGARAAQEALAVLPR</sequence>